<dbReference type="PANTHER" id="PTHR14239">
    <property type="entry name" value="DUDULIN-RELATED"/>
    <property type="match status" value="1"/>
</dbReference>
<dbReference type="InterPro" id="IPR028939">
    <property type="entry name" value="P5C_Rdtase_cat_N"/>
</dbReference>
<evidence type="ECO:0000256" key="1">
    <source>
        <dbReference type="ARBA" id="ARBA00023002"/>
    </source>
</evidence>
<dbReference type="OrthoDB" id="1523398at2"/>
<dbReference type="Proteomes" id="UP000274909">
    <property type="component" value="Unassembled WGS sequence"/>
</dbReference>
<dbReference type="SUPFAM" id="SSF51735">
    <property type="entry name" value="NAD(P)-binding Rossmann-fold domains"/>
    <property type="match status" value="1"/>
</dbReference>
<gene>
    <name evidence="3" type="ORF">ELQ94_14065</name>
</gene>
<protein>
    <submittedName>
        <fullName evidence="3">NADP oxidoreductase</fullName>
    </submittedName>
</protein>
<sequence length="231" mass="23896">MIGAAEIEFGTIGILGAGKAGTAIARLALAAGHPVLIAGSGDPRRIALSTDVLTPGAEAVRPTEAAEQADLVVLAIPLSKYWSLPASRLVGKLVVDAMNHWHEVDGDRDTVLESGITSSEAVQQFLLGARVVKALNHMGYHDLENEARARGAAGRKAIAIAGDARADIAVVSRFVDGLGFDPLTIGPLSVGARLEPGSPAFGANEGIDELRRLTRLGDPASAATLTDWNVA</sequence>
<dbReference type="InterPro" id="IPR036291">
    <property type="entry name" value="NAD(P)-bd_dom_sf"/>
</dbReference>
<evidence type="ECO:0000259" key="2">
    <source>
        <dbReference type="Pfam" id="PF03807"/>
    </source>
</evidence>
<proteinExistence type="predicted"/>
<comment type="caution">
    <text evidence="3">The sequence shown here is derived from an EMBL/GenBank/DDBJ whole genome shotgun (WGS) entry which is preliminary data.</text>
</comment>
<dbReference type="Gene3D" id="3.40.50.720">
    <property type="entry name" value="NAD(P)-binding Rossmann-like Domain"/>
    <property type="match status" value="1"/>
</dbReference>
<evidence type="ECO:0000313" key="3">
    <source>
        <dbReference type="EMBL" id="RUQ98144.1"/>
    </source>
</evidence>
<dbReference type="AlphaFoldDB" id="A0A433JPF5"/>
<dbReference type="RefSeq" id="WP_127050997.1">
    <property type="nucleotide sequence ID" value="NZ_RZGZ01000004.1"/>
</dbReference>
<accession>A0A433JPF5</accession>
<dbReference type="EMBL" id="RZGZ01000004">
    <property type="protein sequence ID" value="RUQ98144.1"/>
    <property type="molecule type" value="Genomic_DNA"/>
</dbReference>
<evidence type="ECO:0000313" key="4">
    <source>
        <dbReference type="Proteomes" id="UP000274909"/>
    </source>
</evidence>
<dbReference type="Pfam" id="PF03807">
    <property type="entry name" value="F420_oxidored"/>
    <property type="match status" value="1"/>
</dbReference>
<organism evidence="3 4">
    <name type="scientific">Labedella endophytica</name>
    <dbReference type="NCBI Taxonomy" id="1523160"/>
    <lineage>
        <taxon>Bacteria</taxon>
        <taxon>Bacillati</taxon>
        <taxon>Actinomycetota</taxon>
        <taxon>Actinomycetes</taxon>
        <taxon>Micrococcales</taxon>
        <taxon>Microbacteriaceae</taxon>
        <taxon>Labedella</taxon>
    </lineage>
</organism>
<reference evidence="3 4" key="1">
    <citation type="submission" date="2018-12" db="EMBL/GenBank/DDBJ databases">
        <authorList>
            <person name="Li F."/>
        </authorList>
    </citation>
    <scope>NUCLEOTIDE SEQUENCE [LARGE SCALE GENOMIC DNA]</scope>
    <source>
        <strain evidence="3 4">EGI 6500705</strain>
    </source>
</reference>
<keyword evidence="1" id="KW-0560">Oxidoreductase</keyword>
<name>A0A433JPF5_9MICO</name>
<dbReference type="InterPro" id="IPR051267">
    <property type="entry name" value="STEAP_metalloreductase"/>
</dbReference>
<dbReference type="GO" id="GO:0016491">
    <property type="term" value="F:oxidoreductase activity"/>
    <property type="evidence" value="ECO:0007669"/>
    <property type="project" value="UniProtKB-KW"/>
</dbReference>
<keyword evidence="4" id="KW-1185">Reference proteome</keyword>
<feature type="domain" description="Pyrroline-5-carboxylate reductase catalytic N-terminal" evidence="2">
    <location>
        <begin position="11"/>
        <end position="100"/>
    </location>
</feature>